<evidence type="ECO:0000313" key="9">
    <source>
        <dbReference type="Proteomes" id="UP000095280"/>
    </source>
</evidence>
<name>A0A1I8FPQ4_9PLAT</name>
<keyword evidence="8" id="KW-0472">Membrane</keyword>
<dbReference type="GO" id="GO:0015075">
    <property type="term" value="F:monoatomic ion transmembrane transporter activity"/>
    <property type="evidence" value="ECO:0007669"/>
    <property type="project" value="InterPro"/>
</dbReference>
<dbReference type="PANTHER" id="PTHR11153">
    <property type="entry name" value="SIDEROFLEXIN"/>
    <property type="match status" value="1"/>
</dbReference>
<protein>
    <submittedName>
        <fullName evidence="10">Beta_elim_lyase domain-containing protein</fullName>
    </submittedName>
</protein>
<evidence type="ECO:0000256" key="2">
    <source>
        <dbReference type="ARBA" id="ARBA00005974"/>
    </source>
</evidence>
<evidence type="ECO:0000256" key="7">
    <source>
        <dbReference type="ARBA" id="ARBA00023128"/>
    </source>
</evidence>
<evidence type="ECO:0000256" key="6">
    <source>
        <dbReference type="ARBA" id="ARBA00022989"/>
    </source>
</evidence>
<organism evidence="9 10">
    <name type="scientific">Macrostomum lignano</name>
    <dbReference type="NCBI Taxonomy" id="282301"/>
    <lineage>
        <taxon>Eukaryota</taxon>
        <taxon>Metazoa</taxon>
        <taxon>Spiralia</taxon>
        <taxon>Lophotrochozoa</taxon>
        <taxon>Platyhelminthes</taxon>
        <taxon>Rhabditophora</taxon>
        <taxon>Macrostomorpha</taxon>
        <taxon>Macrostomida</taxon>
        <taxon>Macrostomidae</taxon>
        <taxon>Macrostomum</taxon>
    </lineage>
</organism>
<dbReference type="Pfam" id="PF03820">
    <property type="entry name" value="SFXNs"/>
    <property type="match status" value="2"/>
</dbReference>
<evidence type="ECO:0000256" key="3">
    <source>
        <dbReference type="ARBA" id="ARBA00022448"/>
    </source>
</evidence>
<dbReference type="PANTHER" id="PTHR11153:SF14">
    <property type="entry name" value="SIDEROFLEXIN-2"/>
    <property type="match status" value="1"/>
</dbReference>
<evidence type="ECO:0000256" key="5">
    <source>
        <dbReference type="ARBA" id="ARBA00022970"/>
    </source>
</evidence>
<evidence type="ECO:0000313" key="10">
    <source>
        <dbReference type="WBParaSite" id="maker-unitig_43515-snap-gene-0.2-mRNA-1"/>
    </source>
</evidence>
<dbReference type="InterPro" id="IPR004686">
    <property type="entry name" value="Mtc"/>
</dbReference>
<dbReference type="GO" id="GO:0005743">
    <property type="term" value="C:mitochondrial inner membrane"/>
    <property type="evidence" value="ECO:0007669"/>
    <property type="project" value="TreeGrafter"/>
</dbReference>
<keyword evidence="9" id="KW-1185">Reference proteome</keyword>
<proteinExistence type="inferred from homology"/>
<accession>A0A1I8FPQ4</accession>
<evidence type="ECO:0000256" key="4">
    <source>
        <dbReference type="ARBA" id="ARBA00022692"/>
    </source>
</evidence>
<evidence type="ECO:0000256" key="8">
    <source>
        <dbReference type="ARBA" id="ARBA00023136"/>
    </source>
</evidence>
<keyword evidence="7" id="KW-0496">Mitochondrion</keyword>
<comment type="subcellular location">
    <subcellularLocation>
        <location evidence="1">Mitochondrion membrane</location>
        <topology evidence="1">Multi-pass membrane protein</topology>
    </subcellularLocation>
</comment>
<comment type="similarity">
    <text evidence="2">Belongs to the sideroflexin family.</text>
</comment>
<keyword evidence="3" id="KW-0813">Transport</keyword>
<sequence>MARLVLVDFACGRSAPDAAAAWVTFRDVHSRFHGRIGRQTRRIGAGLVEVALPAELSNSALALVGRRYRLLNEGQTKVGIELGRSSLSGLDCAADLVEDVAEALRQRGCRVLRCFLTIQGRSNGHARCRTYGATKNVPSLKRTSDMSAGVGGDGGQVDGSTLLNFLPNVAVFSSNLDVEGSCRKSLNQPGWQAAATTEFNIWRESCQILLTQPKHGLPRTAGWVKIIDEEKCATYEGHDSASAGDAAWLCCALSNLPPAATRTRADAVRLLFGRDFLDDLMDVSVDRHRRQWLRRCRFASRRDTKTAAGSPAAPDYRLLKWLSTYGGCCGSRRRNRFQRTVGGPLLLRLALARDVVASRRQSGCRIKRRASKLNCFARDGLRIRMHSITDVNKRYGTRAPSGPVASFRLAHRSALRVRSRPKLEKRPRLILGLPLWRCGSAHGARSRVDSAKQLFESAYHPDSGELQNLVGRMSFQVPGGSVLAVGEPVVNALVNYTNRNANSGITSQQLMIAYTSATGSAIALSWLNERLRLPNDSYRSLLLPQLIWLIAALMATGCEGTAQGVQVKDENGNQVGTSRYAALQRHSVRSSRRVSPLLRRNAGDGRSSWIVWRRPVGLPGAERVLDAPLQTLFIGSFSVSLQQLKRFDEPDGSRRKLLLKSERGEMLARERMPIGLCLESGRAESGNRKGNKCPKRAGTAGKPRIRLFKEKIEKGDSNLIRIVKKSTMHFLQSQR</sequence>
<dbReference type="WBParaSite" id="maker-unitig_43515-snap-gene-0.2-mRNA-1">
    <property type="protein sequence ID" value="maker-unitig_43515-snap-gene-0.2-mRNA-1"/>
    <property type="gene ID" value="maker-unitig_43515-snap-gene-0.2"/>
</dbReference>
<keyword evidence="4" id="KW-0812">Transmembrane</keyword>
<keyword evidence="5" id="KW-0029">Amino-acid transport</keyword>
<dbReference type="AlphaFoldDB" id="A0A1I8FPQ4"/>
<keyword evidence="6" id="KW-1133">Transmembrane helix</keyword>
<dbReference type="GO" id="GO:0140300">
    <property type="term" value="P:serine import into mitochondrion"/>
    <property type="evidence" value="ECO:0007669"/>
    <property type="project" value="TreeGrafter"/>
</dbReference>
<dbReference type="Proteomes" id="UP000095280">
    <property type="component" value="Unplaced"/>
</dbReference>
<evidence type="ECO:0000256" key="1">
    <source>
        <dbReference type="ARBA" id="ARBA00004225"/>
    </source>
</evidence>
<reference evidence="10" key="1">
    <citation type="submission" date="2016-11" db="UniProtKB">
        <authorList>
            <consortium name="WormBaseParasite"/>
        </authorList>
    </citation>
    <scope>IDENTIFICATION</scope>
</reference>